<evidence type="ECO:0000313" key="2">
    <source>
        <dbReference type="EMBL" id="EGO65863.1"/>
    </source>
</evidence>
<dbReference type="PANTHER" id="PTHR33336:SF15">
    <property type="entry name" value="ABM DOMAIN-CONTAINING PROTEIN"/>
    <property type="match status" value="1"/>
</dbReference>
<dbReference type="InterPro" id="IPR007138">
    <property type="entry name" value="ABM_dom"/>
</dbReference>
<proteinExistence type="predicted"/>
<name>F7NDK1_9FIRM</name>
<comment type="caution">
    <text evidence="2">The sequence shown here is derived from an EMBL/GenBank/DDBJ whole genome shotgun (WGS) entry which is preliminary data.</text>
</comment>
<dbReference type="eggNOG" id="COG1359">
    <property type="taxonomic scope" value="Bacteria"/>
</dbReference>
<protein>
    <submittedName>
        <fullName evidence="2">YcnE</fullName>
    </submittedName>
</protein>
<evidence type="ECO:0000313" key="3">
    <source>
        <dbReference type="Proteomes" id="UP000003240"/>
    </source>
</evidence>
<sequence length="97" mass="11124">MIVVHAKSKIKPECIEAFLEQAEIVIRATRAEAGCISYQLMADTVSNDSFMFVEEWTDREALDRHFKTPHFAAFGSTVKDMRLDRSVKVFQAEEIKI</sequence>
<accession>F7NDK1</accession>
<dbReference type="PANTHER" id="PTHR33336">
    <property type="entry name" value="QUINOL MONOOXYGENASE YGIN-RELATED"/>
    <property type="match status" value="1"/>
</dbReference>
<dbReference type="STRING" id="1009370.ALO_00540"/>
<evidence type="ECO:0000259" key="1">
    <source>
        <dbReference type="PROSITE" id="PS51725"/>
    </source>
</evidence>
<keyword evidence="3" id="KW-1185">Reference proteome</keyword>
<dbReference type="Gene3D" id="3.30.70.100">
    <property type="match status" value="1"/>
</dbReference>
<dbReference type="Pfam" id="PF03992">
    <property type="entry name" value="ABM"/>
    <property type="match status" value="1"/>
</dbReference>
<dbReference type="AlphaFoldDB" id="F7NDK1"/>
<dbReference type="InterPro" id="IPR050744">
    <property type="entry name" value="AI-2_Isomerase_LsrG"/>
</dbReference>
<dbReference type="GO" id="GO:0003824">
    <property type="term" value="F:catalytic activity"/>
    <property type="evidence" value="ECO:0007669"/>
    <property type="project" value="TreeGrafter"/>
</dbReference>
<organism evidence="2 3">
    <name type="scientific">Acetonema longum DSM 6540</name>
    <dbReference type="NCBI Taxonomy" id="1009370"/>
    <lineage>
        <taxon>Bacteria</taxon>
        <taxon>Bacillati</taxon>
        <taxon>Bacillota</taxon>
        <taxon>Negativicutes</taxon>
        <taxon>Acetonemataceae</taxon>
        <taxon>Acetonema</taxon>
    </lineage>
</organism>
<dbReference type="InterPro" id="IPR011008">
    <property type="entry name" value="Dimeric_a/b-barrel"/>
</dbReference>
<dbReference type="Proteomes" id="UP000003240">
    <property type="component" value="Unassembled WGS sequence"/>
</dbReference>
<dbReference type="PROSITE" id="PS51725">
    <property type="entry name" value="ABM"/>
    <property type="match status" value="1"/>
</dbReference>
<dbReference type="SUPFAM" id="SSF54909">
    <property type="entry name" value="Dimeric alpha+beta barrel"/>
    <property type="match status" value="1"/>
</dbReference>
<gene>
    <name evidence="2" type="ORF">ALO_00540</name>
</gene>
<reference evidence="2 3" key="1">
    <citation type="journal article" date="2011" name="EMBO J.">
        <title>Structural diversity of bacterial flagellar motors.</title>
        <authorList>
            <person name="Chen S."/>
            <person name="Beeby M."/>
            <person name="Murphy G.E."/>
            <person name="Leadbetter J.R."/>
            <person name="Hendrixson D.R."/>
            <person name="Briegel A."/>
            <person name="Li Z."/>
            <person name="Shi J."/>
            <person name="Tocheva E.I."/>
            <person name="Muller A."/>
            <person name="Dobro M.J."/>
            <person name="Jensen G.J."/>
        </authorList>
    </citation>
    <scope>NUCLEOTIDE SEQUENCE [LARGE SCALE GENOMIC DNA]</scope>
    <source>
        <strain evidence="2 3">DSM 6540</strain>
    </source>
</reference>
<feature type="domain" description="ABM" evidence="1">
    <location>
        <begin position="2"/>
        <end position="90"/>
    </location>
</feature>
<dbReference type="EMBL" id="AFGF01000007">
    <property type="protein sequence ID" value="EGO65863.1"/>
    <property type="molecule type" value="Genomic_DNA"/>
</dbReference>